<dbReference type="AlphaFoldDB" id="X1JBW0"/>
<sequence>MIIPMKDTIPIEPEKPLLVKIFVDNLLVKKVNIEHNKWTDVQIDIPDFTKNRFTLTLTFSRSWVPKEIGLNPDTRELGIR</sequence>
<proteinExistence type="predicted"/>
<organism evidence="1">
    <name type="scientific">marine sediment metagenome</name>
    <dbReference type="NCBI Taxonomy" id="412755"/>
    <lineage>
        <taxon>unclassified sequences</taxon>
        <taxon>metagenomes</taxon>
        <taxon>ecological metagenomes</taxon>
    </lineage>
</organism>
<comment type="caution">
    <text evidence="1">The sequence shown here is derived from an EMBL/GenBank/DDBJ whole genome shotgun (WGS) entry which is preliminary data.</text>
</comment>
<gene>
    <name evidence="1" type="ORF">S03H2_68816</name>
</gene>
<protein>
    <submittedName>
        <fullName evidence="1">Uncharacterized protein</fullName>
    </submittedName>
</protein>
<name>X1JBW0_9ZZZZ</name>
<accession>X1JBW0</accession>
<dbReference type="EMBL" id="BARU01045324">
    <property type="protein sequence ID" value="GAH92196.1"/>
    <property type="molecule type" value="Genomic_DNA"/>
</dbReference>
<evidence type="ECO:0000313" key="1">
    <source>
        <dbReference type="EMBL" id="GAH92196.1"/>
    </source>
</evidence>
<reference evidence="1" key="1">
    <citation type="journal article" date="2014" name="Front. Microbiol.">
        <title>High frequency of phylogenetically diverse reductive dehalogenase-homologous genes in deep subseafloor sedimentary metagenomes.</title>
        <authorList>
            <person name="Kawai M."/>
            <person name="Futagami T."/>
            <person name="Toyoda A."/>
            <person name="Takaki Y."/>
            <person name="Nishi S."/>
            <person name="Hori S."/>
            <person name="Arai W."/>
            <person name="Tsubouchi T."/>
            <person name="Morono Y."/>
            <person name="Uchiyama I."/>
            <person name="Ito T."/>
            <person name="Fujiyama A."/>
            <person name="Inagaki F."/>
            <person name="Takami H."/>
        </authorList>
    </citation>
    <scope>NUCLEOTIDE SEQUENCE</scope>
    <source>
        <strain evidence="1">Expedition CK06-06</strain>
    </source>
</reference>
<feature type="non-terminal residue" evidence="1">
    <location>
        <position position="80"/>
    </location>
</feature>